<evidence type="ECO:0000256" key="1">
    <source>
        <dbReference type="SAM" id="Coils"/>
    </source>
</evidence>
<dbReference type="EMBL" id="KE346362">
    <property type="protein sequence ID" value="KJE91309.1"/>
    <property type="molecule type" value="Genomic_DNA"/>
</dbReference>
<sequence>MSGNDVLATVVTQLIGSEQLRARVRELETERDALKRELADARRQHAQEMEAARRQHIDRLEQKHAEQIRALNDRVTALEQQLEQHRRVAAEERRVAAEERATILARLDKVETKYDKVLARLDAMEGALALGQIVYDLEEKIVLWVLANDKDKKRRLRLNTVRSLTDPWVSTHVSQLNEKEQQRANSVQSALDRLFGNFHAVFKEAKKIGVATARPPSEMSQEDQEKLARAHVKDEMLLKDMLRIIEFYHLDVPTIIARCEAEQDSWQTA</sequence>
<dbReference type="AlphaFoldDB" id="A0A0D2X1S3"/>
<keyword evidence="3" id="KW-1185">Reference proteome</keyword>
<dbReference type="Proteomes" id="UP000008743">
    <property type="component" value="Unassembled WGS sequence"/>
</dbReference>
<evidence type="ECO:0000313" key="3">
    <source>
        <dbReference type="Proteomes" id="UP000008743"/>
    </source>
</evidence>
<dbReference type="PhylomeDB" id="A0A0D2X1S3"/>
<accession>A0A0D2X1S3</accession>
<gene>
    <name evidence="2" type="ORF">CAOG_002463</name>
</gene>
<proteinExistence type="predicted"/>
<name>A0A0D2X1S3_CAPO3</name>
<feature type="coiled-coil region" evidence="1">
    <location>
        <begin position="17"/>
        <end position="127"/>
    </location>
</feature>
<reference evidence="3" key="1">
    <citation type="submission" date="2011-02" db="EMBL/GenBank/DDBJ databases">
        <title>The Genome Sequence of Capsaspora owczarzaki ATCC 30864.</title>
        <authorList>
            <person name="Russ C."/>
            <person name="Cuomo C."/>
            <person name="Burger G."/>
            <person name="Gray M.W."/>
            <person name="Holland P.W.H."/>
            <person name="King N."/>
            <person name="Lang F.B.F."/>
            <person name="Roger A.J."/>
            <person name="Ruiz-Trillo I."/>
            <person name="Young S.K."/>
            <person name="Zeng Q."/>
            <person name="Gargeya S."/>
            <person name="Alvarado L."/>
            <person name="Berlin A."/>
            <person name="Chapman S.B."/>
            <person name="Chen Z."/>
            <person name="Freedman E."/>
            <person name="Gellesch M."/>
            <person name="Goldberg J."/>
            <person name="Griggs A."/>
            <person name="Gujja S."/>
            <person name="Heilman E."/>
            <person name="Heiman D."/>
            <person name="Howarth C."/>
            <person name="Mehta T."/>
            <person name="Neiman D."/>
            <person name="Pearson M."/>
            <person name="Roberts A."/>
            <person name="Saif S."/>
            <person name="Shea T."/>
            <person name="Shenoy N."/>
            <person name="Sisk P."/>
            <person name="Stolte C."/>
            <person name="Sykes S."/>
            <person name="White J."/>
            <person name="Yandava C."/>
            <person name="Haas B."/>
            <person name="Nusbaum C."/>
            <person name="Birren B."/>
        </authorList>
    </citation>
    <scope>NUCLEOTIDE SEQUENCE</scope>
    <source>
        <strain evidence="3">ATCC 30864</strain>
    </source>
</reference>
<evidence type="ECO:0000313" key="2">
    <source>
        <dbReference type="EMBL" id="KJE91309.1"/>
    </source>
</evidence>
<keyword evidence="1" id="KW-0175">Coiled coil</keyword>
<dbReference type="InParanoid" id="A0A0D2X1S3"/>
<protein>
    <submittedName>
        <fullName evidence="2">Uncharacterized protein</fullName>
    </submittedName>
</protein>
<organism evidence="2 3">
    <name type="scientific">Capsaspora owczarzaki (strain ATCC 30864)</name>
    <dbReference type="NCBI Taxonomy" id="595528"/>
    <lineage>
        <taxon>Eukaryota</taxon>
        <taxon>Filasterea</taxon>
        <taxon>Capsaspora</taxon>
    </lineage>
</organism>